<keyword evidence="2" id="KW-0378">Hydrolase</keyword>
<dbReference type="InterPro" id="IPR011335">
    <property type="entry name" value="Restrct_endonuc-II-like"/>
</dbReference>
<sequence>MTQAIPQLVTFTEFVENKSDGGRYELHDGVIFSMAQPLGGDEEITGFLTLEIAAEIKRLNFPWSIPKQALVKPPDGESAYSPDVLVLNCSNLANEPLWKQVSTVTLGESIPLVIEVVSTNWRSDYYTKRGAYEGMEIIEYWIVDYLALGSKSFVTESKIPTVSVYQLVDDEYKVTQLRGSDRIQSSIFPELHLTANQIFQAATP</sequence>
<evidence type="ECO:0000259" key="1">
    <source>
        <dbReference type="Pfam" id="PF05685"/>
    </source>
</evidence>
<organism evidence="2">
    <name type="scientific">Symploca sp. SIO1C4</name>
    <dbReference type="NCBI Taxonomy" id="2607765"/>
    <lineage>
        <taxon>Bacteria</taxon>
        <taxon>Bacillati</taxon>
        <taxon>Cyanobacteriota</taxon>
        <taxon>Cyanophyceae</taxon>
        <taxon>Coleofasciculales</taxon>
        <taxon>Coleofasciculaceae</taxon>
        <taxon>Symploca</taxon>
    </lineage>
</organism>
<dbReference type="AlphaFoldDB" id="A0A6B3NC85"/>
<keyword evidence="2" id="KW-0255">Endonuclease</keyword>
<dbReference type="EMBL" id="JAAHFQ010000184">
    <property type="protein sequence ID" value="NER28212.1"/>
    <property type="molecule type" value="Genomic_DNA"/>
</dbReference>
<evidence type="ECO:0000313" key="2">
    <source>
        <dbReference type="EMBL" id="NER28212.1"/>
    </source>
</evidence>
<dbReference type="GO" id="GO:0004519">
    <property type="term" value="F:endonuclease activity"/>
    <property type="evidence" value="ECO:0007669"/>
    <property type="project" value="UniProtKB-KW"/>
</dbReference>
<feature type="domain" description="Putative restriction endonuclease" evidence="1">
    <location>
        <begin position="19"/>
        <end position="195"/>
    </location>
</feature>
<accession>A0A6B3NC85</accession>
<reference evidence="2" key="1">
    <citation type="submission" date="2019-11" db="EMBL/GenBank/DDBJ databases">
        <title>Genomic insights into an expanded diversity of filamentous marine cyanobacteria reveals the extraordinary biosynthetic potential of Moorea and Okeania.</title>
        <authorList>
            <person name="Ferreira Leao T."/>
            <person name="Wang M."/>
            <person name="Moss N."/>
            <person name="Da Silva R."/>
            <person name="Sanders J."/>
            <person name="Nurk S."/>
            <person name="Gurevich A."/>
            <person name="Humphrey G."/>
            <person name="Reher R."/>
            <person name="Zhu Q."/>
            <person name="Belda-Ferre P."/>
            <person name="Glukhov E."/>
            <person name="Rex R."/>
            <person name="Dorrestein P.C."/>
            <person name="Knight R."/>
            <person name="Pevzner P."/>
            <person name="Gerwick W.H."/>
            <person name="Gerwick L."/>
        </authorList>
    </citation>
    <scope>NUCLEOTIDE SEQUENCE</scope>
    <source>
        <strain evidence="2">SIO1C4</strain>
    </source>
</reference>
<dbReference type="Pfam" id="PF05685">
    <property type="entry name" value="Uma2"/>
    <property type="match status" value="1"/>
</dbReference>
<dbReference type="SUPFAM" id="SSF52980">
    <property type="entry name" value="Restriction endonuclease-like"/>
    <property type="match status" value="1"/>
</dbReference>
<dbReference type="InterPro" id="IPR012296">
    <property type="entry name" value="Nuclease_put_TT1808"/>
</dbReference>
<dbReference type="InterPro" id="IPR008538">
    <property type="entry name" value="Uma2"/>
</dbReference>
<dbReference type="CDD" id="cd06260">
    <property type="entry name" value="DUF820-like"/>
    <property type="match status" value="1"/>
</dbReference>
<proteinExistence type="predicted"/>
<protein>
    <submittedName>
        <fullName evidence="2">Uma2 family endonuclease</fullName>
    </submittedName>
</protein>
<comment type="caution">
    <text evidence="2">The sequence shown here is derived from an EMBL/GenBank/DDBJ whole genome shotgun (WGS) entry which is preliminary data.</text>
</comment>
<dbReference type="PANTHER" id="PTHR34107">
    <property type="entry name" value="SLL0198 PROTEIN-RELATED"/>
    <property type="match status" value="1"/>
</dbReference>
<keyword evidence="2" id="KW-0540">Nuclease</keyword>
<gene>
    <name evidence="2" type="ORF">F6J89_11410</name>
</gene>
<dbReference type="Gene3D" id="3.90.1570.10">
    <property type="entry name" value="tt1808, chain A"/>
    <property type="match status" value="1"/>
</dbReference>
<dbReference type="PANTHER" id="PTHR34107:SF2">
    <property type="entry name" value="SLL0888 PROTEIN"/>
    <property type="match status" value="1"/>
</dbReference>
<name>A0A6B3NC85_9CYAN</name>